<protein>
    <submittedName>
        <fullName evidence="3">Peptidase C56 PfpI</fullName>
    </submittedName>
</protein>
<dbReference type="PANTHER" id="PTHR42733">
    <property type="entry name" value="DJ-1 PROTEIN"/>
    <property type="match status" value="1"/>
</dbReference>
<feature type="domain" description="DJ-1/PfpI" evidence="2">
    <location>
        <begin position="5"/>
        <end position="171"/>
    </location>
</feature>
<evidence type="ECO:0000256" key="1">
    <source>
        <dbReference type="ARBA" id="ARBA00008542"/>
    </source>
</evidence>
<comment type="similarity">
    <text evidence="1">Belongs to the peptidase C56 family.</text>
</comment>
<dbReference type="RefSeq" id="WP_188426080.1">
    <property type="nucleotide sequence ID" value="NZ_BMCH01000003.1"/>
</dbReference>
<dbReference type="PROSITE" id="PS51276">
    <property type="entry name" value="PEPTIDASE_C56_PFPI"/>
    <property type="match status" value="1"/>
</dbReference>
<dbReference type="PANTHER" id="PTHR42733:SF12">
    <property type="entry name" value="PROTEINASE"/>
    <property type="match status" value="1"/>
</dbReference>
<dbReference type="CDD" id="cd03134">
    <property type="entry name" value="GATase1_PfpI_like"/>
    <property type="match status" value="1"/>
</dbReference>
<dbReference type="Pfam" id="PF01965">
    <property type="entry name" value="DJ-1_PfpI"/>
    <property type="match status" value="1"/>
</dbReference>
<evidence type="ECO:0000313" key="3">
    <source>
        <dbReference type="EMBL" id="GGC29801.1"/>
    </source>
</evidence>
<sequence>MTLCVAILATDGVEECELVQPRQALENAGIRTLLVSPAKGEIQAMEGDVTPVSRHKVDAAIGVAADMELAGIVLPGGTTNPDKLRMDEAAVAFLRGFVAEGKPIASICHGAWTLIEAGGVKGRSLTSWPSLQTDLLNAGANWLDRELVIDGNLVSSRCPDDLPAFCDAVVAQYRDKTA</sequence>
<dbReference type="InterPro" id="IPR006286">
    <property type="entry name" value="C56_PfpI-like"/>
</dbReference>
<accession>A0ABQ1LVL3</accession>
<proteinExistence type="inferred from homology"/>
<comment type="caution">
    <text evidence="3">The sequence shown here is derived from an EMBL/GenBank/DDBJ whole genome shotgun (WGS) entry which is preliminary data.</text>
</comment>
<name>A0ABQ1LVL3_9PROT</name>
<keyword evidence="4" id="KW-1185">Reference proteome</keyword>
<evidence type="ECO:0000259" key="2">
    <source>
        <dbReference type="Pfam" id="PF01965"/>
    </source>
</evidence>
<dbReference type="Proteomes" id="UP000637769">
    <property type="component" value="Unassembled WGS sequence"/>
</dbReference>
<reference evidence="4" key="1">
    <citation type="journal article" date="2019" name="Int. J. Syst. Evol. Microbiol.">
        <title>The Global Catalogue of Microorganisms (GCM) 10K type strain sequencing project: providing services to taxonomists for standard genome sequencing and annotation.</title>
        <authorList>
            <consortium name="The Broad Institute Genomics Platform"/>
            <consortium name="The Broad Institute Genome Sequencing Center for Infectious Disease"/>
            <person name="Wu L."/>
            <person name="Ma J."/>
        </authorList>
    </citation>
    <scope>NUCLEOTIDE SEQUENCE [LARGE SCALE GENOMIC DNA]</scope>
    <source>
        <strain evidence="4">CCM 7132</strain>
    </source>
</reference>
<gene>
    <name evidence="3" type="ORF">GCM10007207_14200</name>
</gene>
<dbReference type="Gene3D" id="3.40.50.880">
    <property type="match status" value="1"/>
</dbReference>
<dbReference type="EMBL" id="BMCH01000003">
    <property type="protein sequence ID" value="GGC29801.1"/>
    <property type="molecule type" value="Genomic_DNA"/>
</dbReference>
<organism evidence="3 4">
    <name type="scientific">Asaia siamensis</name>
    <dbReference type="NCBI Taxonomy" id="110479"/>
    <lineage>
        <taxon>Bacteria</taxon>
        <taxon>Pseudomonadati</taxon>
        <taxon>Pseudomonadota</taxon>
        <taxon>Alphaproteobacteria</taxon>
        <taxon>Acetobacterales</taxon>
        <taxon>Acetobacteraceae</taxon>
        <taxon>Asaia</taxon>
    </lineage>
</organism>
<dbReference type="InterPro" id="IPR029062">
    <property type="entry name" value="Class_I_gatase-like"/>
</dbReference>
<dbReference type="InterPro" id="IPR002818">
    <property type="entry name" value="DJ-1/PfpI"/>
</dbReference>
<evidence type="ECO:0000313" key="4">
    <source>
        <dbReference type="Proteomes" id="UP000637769"/>
    </source>
</evidence>
<dbReference type="SUPFAM" id="SSF52317">
    <property type="entry name" value="Class I glutamine amidotransferase-like"/>
    <property type="match status" value="1"/>
</dbReference>